<accession>M2R2J9</accession>
<dbReference type="InterPro" id="IPR005922">
    <property type="entry name" value="Phe_NH3-lyase"/>
</dbReference>
<proteinExistence type="inferred from homology"/>
<evidence type="ECO:0000313" key="3">
    <source>
        <dbReference type="EMBL" id="EMD33126.1"/>
    </source>
</evidence>
<dbReference type="InterPro" id="IPR008948">
    <property type="entry name" value="L-Aspartase-like"/>
</dbReference>
<dbReference type="Gene3D" id="1.10.275.10">
    <property type="entry name" value="Fumarase/aspartase (N-terminal domain)"/>
    <property type="match status" value="1"/>
</dbReference>
<evidence type="ECO:0000256" key="2">
    <source>
        <dbReference type="RuleBase" id="RU003954"/>
    </source>
</evidence>
<dbReference type="GO" id="GO:0005737">
    <property type="term" value="C:cytoplasm"/>
    <property type="evidence" value="ECO:0007669"/>
    <property type="project" value="InterPro"/>
</dbReference>
<dbReference type="GO" id="GO:0006559">
    <property type="term" value="P:L-phenylalanine catabolic process"/>
    <property type="evidence" value="ECO:0007669"/>
    <property type="project" value="InterPro"/>
</dbReference>
<evidence type="ECO:0000256" key="1">
    <source>
        <dbReference type="ARBA" id="ARBA00007238"/>
    </source>
</evidence>
<dbReference type="GO" id="GO:0016841">
    <property type="term" value="F:ammonia-lyase activity"/>
    <property type="evidence" value="ECO:0007669"/>
    <property type="project" value="InterPro"/>
</dbReference>
<comment type="similarity">
    <text evidence="1 2">Belongs to the PAL/histidase family.</text>
</comment>
<dbReference type="AlphaFoldDB" id="M2R2J9"/>
<dbReference type="Pfam" id="PF00221">
    <property type="entry name" value="Lyase_aromatic"/>
    <property type="match status" value="1"/>
</dbReference>
<name>M2R2J9_CERS8</name>
<dbReference type="Gene3D" id="1.10.274.20">
    <property type="entry name" value="Phenylalanine ammonia-lyase 1, domain 3"/>
    <property type="match status" value="1"/>
</dbReference>
<keyword evidence="4" id="KW-1185">Reference proteome</keyword>
<dbReference type="PROSITE" id="PS00488">
    <property type="entry name" value="PAL_HISTIDASE"/>
    <property type="match status" value="1"/>
</dbReference>
<sequence>MPTKTVSHTSEPLYRSPVSRKASGFAAMPIHGHIEAGRTASSSATLLASFVHDHKELQAFRNGKPIIVDGHTLSLPAVTAAARYGAPVTLDDSPRTQERVAQSRKVIVDKVSAETSVYGVSTGFGGSADTRTNNPIALGHALLQHQQSGVLPSDVTAPLPVLPLLDPLASTSMPEAWVRGAILVRMNSLIRGHSGVRWELIEKMGELLRENIVPLVPLRGSISASGDLSPLSYIAGVLIGNLSIRVFDGPATFGARQIVPSDQALAAHDVAPIPLSSKEHLGILNGTAFSASVAALALHDATHLALLAQVCTAMGTEAMLGAQGSFDPFIHEVARPHPGQVEAAANITRLLADTQFAVTLEEEKHISDDDGELRQDRYPLRTSAQFLGPQIEDILSALSVITRECNSTTDNPLIDGETGLIHHGGNFQAMSVTNAMEKTRLALHHIGKLLFAQCTELINPAMNRGLPPNLAATDPSLNYHAKGIDIHSAAYVAELGYLANPVSTHVQSAEMHNQAVNSMALVSARATINALEVLSMLIASYLYALCQALDLRALQRELEAGVQALVHKQLVEHFGSYLAPADLEKLYTLLIRAVIRELEHTSTMDAAPRMRTVAAATTTPIVDFCAAHGAEAAMGRIPAFREQVAARATQLLEGLRQAYLAGDKGGAPASAFLGRTRAVYEYVRVTLGIRMHGSQNLEGFHTQEISIGQNISLIHEAIRDGKMQDIVVGLFE</sequence>
<dbReference type="CDD" id="cd00332">
    <property type="entry name" value="PAL-HAL"/>
    <property type="match status" value="1"/>
</dbReference>
<dbReference type="NCBIfam" id="TIGR01226">
    <property type="entry name" value="phe_am_lyase"/>
    <property type="match status" value="1"/>
</dbReference>
<dbReference type="SUPFAM" id="SSF48557">
    <property type="entry name" value="L-aspartase-like"/>
    <property type="match status" value="1"/>
</dbReference>
<dbReference type="InterPro" id="IPR023144">
    <property type="entry name" value="Phe_NH3-lyase_shielding_dom_sf"/>
</dbReference>
<dbReference type="InterPro" id="IPR022313">
    <property type="entry name" value="Phe/His_NH3-lyase_AS"/>
</dbReference>
<dbReference type="EMBL" id="KB445807">
    <property type="protein sequence ID" value="EMD33126.1"/>
    <property type="molecule type" value="Genomic_DNA"/>
</dbReference>
<protein>
    <submittedName>
        <fullName evidence="3">CsMn01</fullName>
    </submittedName>
</protein>
<dbReference type="OrthoDB" id="10051290at2759"/>
<dbReference type="InterPro" id="IPR024083">
    <property type="entry name" value="Fumarase/histidase_N"/>
</dbReference>
<dbReference type="HOGENOM" id="CLU_014801_3_1_1"/>
<reference evidence="3 4" key="1">
    <citation type="journal article" date="2012" name="Proc. Natl. Acad. Sci. U.S.A.">
        <title>Comparative genomics of Ceriporiopsis subvermispora and Phanerochaete chrysosporium provide insight into selective ligninolysis.</title>
        <authorList>
            <person name="Fernandez-Fueyo E."/>
            <person name="Ruiz-Duenas F.J."/>
            <person name="Ferreira P."/>
            <person name="Floudas D."/>
            <person name="Hibbett D.S."/>
            <person name="Canessa P."/>
            <person name="Larrondo L.F."/>
            <person name="James T.Y."/>
            <person name="Seelenfreund D."/>
            <person name="Lobos S."/>
            <person name="Polanco R."/>
            <person name="Tello M."/>
            <person name="Honda Y."/>
            <person name="Watanabe T."/>
            <person name="Watanabe T."/>
            <person name="Ryu J.S."/>
            <person name="Kubicek C.P."/>
            <person name="Schmoll M."/>
            <person name="Gaskell J."/>
            <person name="Hammel K.E."/>
            <person name="St John F.J."/>
            <person name="Vanden Wymelenberg A."/>
            <person name="Sabat G."/>
            <person name="Splinter BonDurant S."/>
            <person name="Syed K."/>
            <person name="Yadav J.S."/>
            <person name="Doddapaneni H."/>
            <person name="Subramanian V."/>
            <person name="Lavin J.L."/>
            <person name="Oguiza J.A."/>
            <person name="Perez G."/>
            <person name="Pisabarro A.G."/>
            <person name="Ramirez L."/>
            <person name="Santoyo F."/>
            <person name="Master E."/>
            <person name="Coutinho P.M."/>
            <person name="Henrissat B."/>
            <person name="Lombard V."/>
            <person name="Magnuson J.K."/>
            <person name="Kuees U."/>
            <person name="Hori C."/>
            <person name="Igarashi K."/>
            <person name="Samejima M."/>
            <person name="Held B.W."/>
            <person name="Barry K.W."/>
            <person name="LaButti K.M."/>
            <person name="Lapidus A."/>
            <person name="Lindquist E.A."/>
            <person name="Lucas S.M."/>
            <person name="Riley R."/>
            <person name="Salamov A.A."/>
            <person name="Hoffmeister D."/>
            <person name="Schwenk D."/>
            <person name="Hadar Y."/>
            <person name="Yarden O."/>
            <person name="de Vries R.P."/>
            <person name="Wiebenga A."/>
            <person name="Stenlid J."/>
            <person name="Eastwood D."/>
            <person name="Grigoriev I.V."/>
            <person name="Berka R.M."/>
            <person name="Blanchette R.A."/>
            <person name="Kersten P."/>
            <person name="Martinez A.T."/>
            <person name="Vicuna R."/>
            <person name="Cullen D."/>
        </authorList>
    </citation>
    <scope>NUCLEOTIDE SEQUENCE [LARGE SCALE GENOMIC DNA]</scope>
    <source>
        <strain evidence="3 4">B</strain>
    </source>
</reference>
<dbReference type="Proteomes" id="UP000016930">
    <property type="component" value="Unassembled WGS sequence"/>
</dbReference>
<dbReference type="InterPro" id="IPR001106">
    <property type="entry name" value="Aromatic_Lyase"/>
</dbReference>
<organism evidence="3 4">
    <name type="scientific">Ceriporiopsis subvermispora (strain B)</name>
    <name type="common">White-rot fungus</name>
    <name type="synonym">Gelatoporia subvermispora</name>
    <dbReference type="NCBI Taxonomy" id="914234"/>
    <lineage>
        <taxon>Eukaryota</taxon>
        <taxon>Fungi</taxon>
        <taxon>Dikarya</taxon>
        <taxon>Basidiomycota</taxon>
        <taxon>Agaricomycotina</taxon>
        <taxon>Agaricomycetes</taxon>
        <taxon>Polyporales</taxon>
        <taxon>Gelatoporiaceae</taxon>
        <taxon>Gelatoporia</taxon>
    </lineage>
</organism>
<dbReference type="PANTHER" id="PTHR10362">
    <property type="entry name" value="HISTIDINE AMMONIA-LYASE"/>
    <property type="match status" value="1"/>
</dbReference>
<gene>
    <name evidence="3" type="primary">CsMn01</name>
    <name evidence="3" type="ORF">CERSUDRAFT_118180</name>
</gene>
<dbReference type="STRING" id="914234.M2R2J9"/>
<keyword evidence="2" id="KW-0456">Lyase</keyword>
<evidence type="ECO:0000313" key="4">
    <source>
        <dbReference type="Proteomes" id="UP000016930"/>
    </source>
</evidence>
<dbReference type="Gene3D" id="1.20.200.10">
    <property type="entry name" value="Fumarase/aspartase (Central domain)"/>
    <property type="match status" value="1"/>
</dbReference>